<gene>
    <name evidence="1" type="ORF">EKJ_15510</name>
</gene>
<dbReference type="EMBL" id="AP019389">
    <property type="protein sequence ID" value="BBI20704.1"/>
    <property type="molecule type" value="Genomic_DNA"/>
</dbReference>
<evidence type="ECO:0000313" key="1">
    <source>
        <dbReference type="EMBL" id="BBI20704.1"/>
    </source>
</evidence>
<dbReference type="Proteomes" id="UP000290057">
    <property type="component" value="Chromosome"/>
</dbReference>
<dbReference type="AlphaFoldDB" id="A0A3T1CI67"/>
<proteinExistence type="predicted"/>
<keyword evidence="2" id="KW-1185">Reference proteome</keyword>
<name>A0A3T1CI67_9SPHN</name>
<organism evidence="1 2">
    <name type="scientific">Qipengyuania flava</name>
    <dbReference type="NCBI Taxonomy" id="192812"/>
    <lineage>
        <taxon>Bacteria</taxon>
        <taxon>Pseudomonadati</taxon>
        <taxon>Pseudomonadota</taxon>
        <taxon>Alphaproteobacteria</taxon>
        <taxon>Sphingomonadales</taxon>
        <taxon>Erythrobacteraceae</taxon>
        <taxon>Qipengyuania</taxon>
    </lineage>
</organism>
<accession>A0A3T1CI67</accession>
<protein>
    <submittedName>
        <fullName evidence="1">Uncharacterized protein</fullName>
    </submittedName>
</protein>
<reference evidence="1 2" key="1">
    <citation type="submission" date="2019-01" db="EMBL/GenBank/DDBJ databases">
        <title>Complete genome sequence of Erythrobacter flavus KJ5.</title>
        <authorList>
            <person name="Kanesaki Y."/>
            <person name="Brotosudarmo T."/>
            <person name="Moriuchi R."/>
            <person name="Awai K."/>
        </authorList>
    </citation>
    <scope>NUCLEOTIDE SEQUENCE [LARGE SCALE GENOMIC DNA]</scope>
    <source>
        <strain evidence="1 2">KJ5</strain>
    </source>
</reference>
<evidence type="ECO:0000313" key="2">
    <source>
        <dbReference type="Proteomes" id="UP000290057"/>
    </source>
</evidence>
<sequence length="128" mass="14212">MNNFSGKLGRFDAREAFAEAAREVNPRPRPIAPRARLRPLINSERQTFAMAKQSWYFVSVMTTERIGNALDRIDRALARIETQAALARSAPKPGGTANAELVARHEALRERVSDSIAQLDSLIEGLPQ</sequence>